<dbReference type="OrthoDB" id="2855356at2"/>
<keyword evidence="1" id="KW-0812">Transmembrane</keyword>
<keyword evidence="3" id="KW-1185">Reference proteome</keyword>
<evidence type="ECO:0000313" key="3">
    <source>
        <dbReference type="Proteomes" id="UP000016464"/>
    </source>
</evidence>
<gene>
    <name evidence="2" type="ORF">M467_11255</name>
</gene>
<dbReference type="STRING" id="1385984.GCA_000702565_00666"/>
<dbReference type="Proteomes" id="UP000016464">
    <property type="component" value="Unassembled WGS sequence"/>
</dbReference>
<dbReference type="eggNOG" id="ENOG502ZD09">
    <property type="taxonomic scope" value="Bacteria"/>
</dbReference>
<keyword evidence="1" id="KW-0472">Membrane</keyword>
<accession>U1LYT0</accession>
<dbReference type="PATRIC" id="fig|1345023.5.peg.1260"/>
<organism evidence="2 3">
    <name type="scientific">Exiguobacterium chiriqhucha RW-2</name>
    <dbReference type="NCBI Taxonomy" id="1345023"/>
    <lineage>
        <taxon>Bacteria</taxon>
        <taxon>Bacillati</taxon>
        <taxon>Bacillota</taxon>
        <taxon>Bacilli</taxon>
        <taxon>Bacillales</taxon>
        <taxon>Bacillales Family XII. Incertae Sedis</taxon>
        <taxon>Exiguobacterium</taxon>
    </lineage>
</organism>
<evidence type="ECO:0000256" key="1">
    <source>
        <dbReference type="SAM" id="Phobius"/>
    </source>
</evidence>
<name>U1LYT0_9BACL</name>
<reference evidence="2 3" key="1">
    <citation type="journal article" date="2013" name="Genome Announc.">
        <title>Draft Genome Sequence of Exiguobacterium pavilionensis Strain RW-2, with Wide Thermal, Salinity, and pH Tolerance, Isolated from Modern Freshwater Microbialites.</title>
        <authorList>
            <person name="White R.A.III."/>
            <person name="Grassa C.J."/>
            <person name="Suttle C.A."/>
        </authorList>
    </citation>
    <scope>NUCLEOTIDE SEQUENCE [LARGE SCALE GENOMIC DNA]</scope>
    <source>
        <strain evidence="2 3">RW-2</strain>
    </source>
</reference>
<feature type="transmembrane region" description="Helical" evidence="1">
    <location>
        <begin position="12"/>
        <end position="31"/>
    </location>
</feature>
<proteinExistence type="predicted"/>
<evidence type="ECO:0000313" key="2">
    <source>
        <dbReference type="EMBL" id="ERG67859.1"/>
    </source>
</evidence>
<dbReference type="AlphaFoldDB" id="U1LYT0"/>
<dbReference type="EMBL" id="ATCL01000014">
    <property type="protein sequence ID" value="ERG67859.1"/>
    <property type="molecule type" value="Genomic_DNA"/>
</dbReference>
<keyword evidence="1" id="KW-1133">Transmembrane helix</keyword>
<protein>
    <submittedName>
        <fullName evidence="2">Uncharacterized protein</fullName>
    </submittedName>
</protein>
<comment type="caution">
    <text evidence="2">The sequence shown here is derived from an EMBL/GenBank/DDBJ whole genome shotgun (WGS) entry which is preliminary data.</text>
</comment>
<sequence>MSRSQRKQRQKFQVFIRTFVLVFLVMAGIIYEQKQEAEADEVLLPSVTGSELRFSGMALRLDPQGLYIHANGSHKPLGFTQAYIEPTRGYIVVRRDRADSVVSIIAEPDETLTKRGITIGASGGGTVTHLFVYQNGVQLNMADPVDYAKTAGVFSNIWMTIISQSR</sequence>